<gene>
    <name evidence="2" type="ORF">pgond44_10451</name>
</gene>
<dbReference type="RefSeq" id="WP_003441262.1">
    <property type="nucleotide sequence ID" value="NZ_APLF01000009.1"/>
</dbReference>
<dbReference type="PATRIC" id="fig|1189619.4.peg.2154"/>
<keyword evidence="1" id="KW-0812">Transmembrane</keyword>
<feature type="transmembrane region" description="Helical" evidence="1">
    <location>
        <begin position="219"/>
        <end position="237"/>
    </location>
</feature>
<keyword evidence="1" id="KW-1133">Transmembrane helix</keyword>
<proteinExistence type="predicted"/>
<dbReference type="EMBL" id="APLF01000009">
    <property type="protein sequence ID" value="EMY80975.1"/>
    <property type="molecule type" value="Genomic_DNA"/>
</dbReference>
<keyword evidence="3" id="KW-1185">Reference proteome</keyword>
<reference evidence="2 3" key="1">
    <citation type="journal article" date="2014" name="Genome Biol. Evol.">
        <title>Extensive gene acquisition in the extremely psychrophilic bacterial species Psychroflexus torquis and the link to sea-ice ecosystem specialism.</title>
        <authorList>
            <person name="Feng S."/>
            <person name="Powell S.M."/>
            <person name="Wilson R."/>
            <person name="Bowman J.P."/>
        </authorList>
    </citation>
    <scope>NUCLEOTIDE SEQUENCE [LARGE SCALE GENOMIC DNA]</scope>
    <source>
        <strain evidence="2 3">ACAM 44</strain>
    </source>
</reference>
<feature type="transmembrane region" description="Helical" evidence="1">
    <location>
        <begin position="29"/>
        <end position="48"/>
    </location>
</feature>
<organism evidence="2 3">
    <name type="scientific">Psychroflexus gondwanensis ACAM 44</name>
    <dbReference type="NCBI Taxonomy" id="1189619"/>
    <lineage>
        <taxon>Bacteria</taxon>
        <taxon>Pseudomonadati</taxon>
        <taxon>Bacteroidota</taxon>
        <taxon>Flavobacteriia</taxon>
        <taxon>Flavobacteriales</taxon>
        <taxon>Flavobacteriaceae</taxon>
        <taxon>Psychroflexus</taxon>
    </lineage>
</organism>
<evidence type="ECO:0000313" key="2">
    <source>
        <dbReference type="EMBL" id="EMY80975.1"/>
    </source>
</evidence>
<comment type="caution">
    <text evidence="2">The sequence shown here is derived from an EMBL/GenBank/DDBJ whole genome shotgun (WGS) entry which is preliminary data.</text>
</comment>
<feature type="transmembrane region" description="Helical" evidence="1">
    <location>
        <begin position="175"/>
        <end position="199"/>
    </location>
</feature>
<dbReference type="Proteomes" id="UP000012317">
    <property type="component" value="Unassembled WGS sequence"/>
</dbReference>
<feature type="transmembrane region" description="Helical" evidence="1">
    <location>
        <begin position="272"/>
        <end position="291"/>
    </location>
</feature>
<dbReference type="STRING" id="1189619.pgond44_10451"/>
<sequence>MLNFNFKESFKSLNSFFLSETLKEQLEKIIVIVAIVSFGIHLGIIGLIDFDFLDIGKYDGNLIISPISAIYTPFSIILIYEVYLLVFYLPKSITIYIGKQYEIITLILIRKIFYDLSNLEFSSDWFSIEGDIQFTVDLLATLALFFLIFQFYKLNAKNKVEKEKLNNKTKTHIKVKNAFATILVPVIVLLAIFSLGSWLYETFNSTDYSSTSIKTVNTIFFDDFFTVLILIDVLLLLFSFLQTEEFSRVIRNSGFVISTILIKLSFSADNIINTILIVVAVSFGVLILYIYNQYFKLNQRIKS</sequence>
<keyword evidence="1" id="KW-0472">Membrane</keyword>
<name>N1WPV5_9FLAO</name>
<protein>
    <submittedName>
        <fullName evidence="2">Uncharacterized protein</fullName>
    </submittedName>
</protein>
<feature type="transmembrane region" description="Helical" evidence="1">
    <location>
        <begin position="134"/>
        <end position="154"/>
    </location>
</feature>
<accession>N1WPV5</accession>
<feature type="transmembrane region" description="Helical" evidence="1">
    <location>
        <begin position="68"/>
        <end position="89"/>
    </location>
</feature>
<evidence type="ECO:0000256" key="1">
    <source>
        <dbReference type="SAM" id="Phobius"/>
    </source>
</evidence>
<dbReference type="AlphaFoldDB" id="N1WPV5"/>
<evidence type="ECO:0000313" key="3">
    <source>
        <dbReference type="Proteomes" id="UP000012317"/>
    </source>
</evidence>
<dbReference type="eggNOG" id="ENOG502ZBRA">
    <property type="taxonomic scope" value="Bacteria"/>
</dbReference>
<feature type="transmembrane region" description="Helical" evidence="1">
    <location>
        <begin position="96"/>
        <end position="114"/>
    </location>
</feature>